<dbReference type="Gene3D" id="3.30.565.10">
    <property type="entry name" value="Histidine kinase-like ATPase, C-terminal domain"/>
    <property type="match status" value="1"/>
</dbReference>
<name>A0A9P7ZZY4_MORAP</name>
<evidence type="ECO:0000256" key="7">
    <source>
        <dbReference type="ARBA" id="ARBA00048201"/>
    </source>
</evidence>
<dbReference type="PRINTS" id="PR00344">
    <property type="entry name" value="BCTRLSENSOR"/>
</dbReference>
<dbReference type="InterPro" id="IPR003594">
    <property type="entry name" value="HATPase_dom"/>
</dbReference>
<evidence type="ECO:0000256" key="2">
    <source>
        <dbReference type="ARBA" id="ARBA00022679"/>
    </source>
</evidence>
<evidence type="ECO:0000313" key="11">
    <source>
        <dbReference type="EMBL" id="KAG9321812.1"/>
    </source>
</evidence>
<dbReference type="GO" id="GO:0010906">
    <property type="term" value="P:regulation of glucose metabolic process"/>
    <property type="evidence" value="ECO:0007669"/>
    <property type="project" value="TreeGrafter"/>
</dbReference>
<dbReference type="SUPFAM" id="SSF55874">
    <property type="entry name" value="ATPase domain of HSP90 chaperone/DNA topoisomerase II/histidine kinase"/>
    <property type="match status" value="1"/>
</dbReference>
<organism evidence="11 12">
    <name type="scientific">Mortierella alpina</name>
    <name type="common">Oleaginous fungus</name>
    <name type="synonym">Mortierella renispora</name>
    <dbReference type="NCBI Taxonomy" id="64518"/>
    <lineage>
        <taxon>Eukaryota</taxon>
        <taxon>Fungi</taxon>
        <taxon>Fungi incertae sedis</taxon>
        <taxon>Mucoromycota</taxon>
        <taxon>Mortierellomycotina</taxon>
        <taxon>Mortierellomycetes</taxon>
        <taxon>Mortierellales</taxon>
        <taxon>Mortierellaceae</taxon>
        <taxon>Mortierella</taxon>
    </lineage>
</organism>
<evidence type="ECO:0000259" key="10">
    <source>
        <dbReference type="PROSITE" id="PS50109"/>
    </source>
</evidence>
<dbReference type="PANTHER" id="PTHR11947">
    <property type="entry name" value="PYRUVATE DEHYDROGENASE KINASE"/>
    <property type="match status" value="1"/>
</dbReference>
<dbReference type="AlphaFoldDB" id="A0A9P7ZZY4"/>
<dbReference type="GO" id="GO:0005524">
    <property type="term" value="F:ATP binding"/>
    <property type="evidence" value="ECO:0007669"/>
    <property type="project" value="UniProtKB-UniRule"/>
</dbReference>
<dbReference type="InterPro" id="IPR036890">
    <property type="entry name" value="HATPase_C_sf"/>
</dbReference>
<keyword evidence="3 8" id="KW-0547">Nucleotide-binding</keyword>
<dbReference type="Pfam" id="PF10436">
    <property type="entry name" value="BCDHK_Adom3"/>
    <property type="match status" value="1"/>
</dbReference>
<dbReference type="InterPro" id="IPR039028">
    <property type="entry name" value="BCKD/PDK"/>
</dbReference>
<comment type="caution">
    <text evidence="11">The sequence shown here is derived from an EMBL/GenBank/DDBJ whole genome shotgun (WGS) entry which is preliminary data.</text>
</comment>
<dbReference type="SMART" id="SM00387">
    <property type="entry name" value="HATPase_c"/>
    <property type="match status" value="1"/>
</dbReference>
<keyword evidence="4 8" id="KW-0418">Kinase</keyword>
<dbReference type="EC" id="2.7.11.-" evidence="8"/>
<dbReference type="GO" id="GO:0004740">
    <property type="term" value="F:pyruvate dehydrogenase (acetyl-transferring) kinase activity"/>
    <property type="evidence" value="ECO:0007669"/>
    <property type="project" value="UniProtKB-EC"/>
</dbReference>
<evidence type="ECO:0000256" key="9">
    <source>
        <dbReference type="SAM" id="MobiDB-lite"/>
    </source>
</evidence>
<dbReference type="InterPro" id="IPR018955">
    <property type="entry name" value="BCDHK/PDK_N"/>
</dbReference>
<dbReference type="EMBL" id="JAIFTL010000182">
    <property type="protein sequence ID" value="KAG9321812.1"/>
    <property type="molecule type" value="Genomic_DNA"/>
</dbReference>
<comment type="similarity">
    <text evidence="1 8">Belongs to the PDK/BCKDK protein kinase family.</text>
</comment>
<gene>
    <name evidence="11" type="ORF">KVV02_006558</name>
</gene>
<dbReference type="PROSITE" id="PS50109">
    <property type="entry name" value="HIS_KIN"/>
    <property type="match status" value="1"/>
</dbReference>
<dbReference type="GO" id="GO:0005759">
    <property type="term" value="C:mitochondrial matrix"/>
    <property type="evidence" value="ECO:0007669"/>
    <property type="project" value="UniProtKB-SubCell"/>
</dbReference>
<dbReference type="InterPro" id="IPR005467">
    <property type="entry name" value="His_kinase_dom"/>
</dbReference>
<evidence type="ECO:0000256" key="4">
    <source>
        <dbReference type="ARBA" id="ARBA00022777"/>
    </source>
</evidence>
<dbReference type="Gene3D" id="1.20.140.20">
    <property type="entry name" value="Alpha-ketoacid/pyruvate dehydrogenase kinase, N-terminal domain"/>
    <property type="match status" value="1"/>
</dbReference>
<keyword evidence="2 8" id="KW-0808">Transferase</keyword>
<protein>
    <recommendedName>
        <fullName evidence="8">Protein-serine/threonine kinase</fullName>
        <ecNumber evidence="8">2.7.11.-</ecNumber>
    </recommendedName>
</protein>
<evidence type="ECO:0000256" key="8">
    <source>
        <dbReference type="RuleBase" id="RU366032"/>
    </source>
</evidence>
<feature type="domain" description="Histidine kinase" evidence="10">
    <location>
        <begin position="369"/>
        <end position="508"/>
    </location>
</feature>
<sequence>MTFFRFRQLRVMRQAASWRLSCTLAAPIRLPAPLSLKHTARQPFRPSVSCRHAYYASSFQLDPADSPGQDESSETGDVATDFDTSTDNPMDRQRLTLAASRAQTPLSIAQCLKLGQTMSTRSLLKNLIFLNRELPVRFAKRIMELRKLPRELRDTEPFMNLIKNYTLSFEELQAYSDNSRLWFLSPNMHLQEELDLDDNETLQTAIQKEYADLLQTITNRHKQDVVYMAHGINLFKRYQSSRSQPSTEIQHFLNSFNRGRLGIRIMVGHHLALQHQFHTPDESVSSASSSSTAMSSSAYLSMPTSAHSTRIGIIEPQCDIEALILNATQSAQFVFFQHYNTVFPPNVHIEHAKEVGGRNVRFPVVPALLHHILFELLKNSMRATAEFHGLDKSSYPDIEVKLSSGADGDLSIRIKDHGGGMPPDQVMKPFNYMFTTASNTVCIDFPSIMTALEKKPERAAIGENLPLCGFGFGLATSRLYARLFGGDLILKSIAGSGTEATIRLRKLEDQIERLEDD</sequence>
<dbReference type="SUPFAM" id="SSF69012">
    <property type="entry name" value="alpha-ketoacid dehydrogenase kinase, N-terminal domain"/>
    <property type="match status" value="1"/>
</dbReference>
<evidence type="ECO:0000256" key="6">
    <source>
        <dbReference type="ARBA" id="ARBA00023128"/>
    </source>
</evidence>
<dbReference type="Proteomes" id="UP000717515">
    <property type="component" value="Unassembled WGS sequence"/>
</dbReference>
<dbReference type="Pfam" id="PF02518">
    <property type="entry name" value="HATPase_c"/>
    <property type="match status" value="1"/>
</dbReference>
<keyword evidence="6 8" id="KW-0496">Mitochondrion</keyword>
<evidence type="ECO:0000313" key="12">
    <source>
        <dbReference type="Proteomes" id="UP000717515"/>
    </source>
</evidence>
<evidence type="ECO:0000256" key="1">
    <source>
        <dbReference type="ARBA" id="ARBA00006155"/>
    </source>
</evidence>
<evidence type="ECO:0000256" key="3">
    <source>
        <dbReference type="ARBA" id="ARBA00022741"/>
    </source>
</evidence>
<proteinExistence type="inferred from homology"/>
<accession>A0A9P7ZZY4</accession>
<comment type="subcellular location">
    <subcellularLocation>
        <location evidence="8">Mitochondrion matrix</location>
    </subcellularLocation>
</comment>
<reference evidence="11" key="1">
    <citation type="submission" date="2021-07" db="EMBL/GenBank/DDBJ databases">
        <title>Draft genome of Mortierella alpina, strain LL118, isolated from an aspen leaf litter sample.</title>
        <authorList>
            <person name="Yang S."/>
            <person name="Vinatzer B.A."/>
        </authorList>
    </citation>
    <scope>NUCLEOTIDE SEQUENCE</scope>
    <source>
        <strain evidence="11">LL118</strain>
    </source>
</reference>
<dbReference type="InterPro" id="IPR004358">
    <property type="entry name" value="Sig_transdc_His_kin-like_C"/>
</dbReference>
<dbReference type="InterPro" id="IPR036784">
    <property type="entry name" value="AK/P_DHK_N_sf"/>
</dbReference>
<comment type="catalytic activity">
    <reaction evidence="7">
        <text>L-seryl-[pyruvate dehydrogenase E1 alpha subunit] + ATP = O-phospho-L-seryl-[pyruvate dehydrogenase E1 alpha subunit] + ADP + H(+)</text>
        <dbReference type="Rhea" id="RHEA:23052"/>
        <dbReference type="Rhea" id="RHEA-COMP:13689"/>
        <dbReference type="Rhea" id="RHEA-COMP:13690"/>
        <dbReference type="ChEBI" id="CHEBI:15378"/>
        <dbReference type="ChEBI" id="CHEBI:29999"/>
        <dbReference type="ChEBI" id="CHEBI:30616"/>
        <dbReference type="ChEBI" id="CHEBI:83421"/>
        <dbReference type="ChEBI" id="CHEBI:456216"/>
        <dbReference type="EC" id="2.7.11.2"/>
    </reaction>
</comment>
<dbReference type="PANTHER" id="PTHR11947:SF3">
    <property type="entry name" value="[PYRUVATE DEHYDROGENASE (ACETYL-TRANSFERRING)] KINASE, MITOCHONDRIAL"/>
    <property type="match status" value="1"/>
</dbReference>
<keyword evidence="5 8" id="KW-0067">ATP-binding</keyword>
<feature type="region of interest" description="Disordered" evidence="9">
    <location>
        <begin position="63"/>
        <end position="90"/>
    </location>
</feature>
<evidence type="ECO:0000256" key="5">
    <source>
        <dbReference type="ARBA" id="ARBA00022840"/>
    </source>
</evidence>